<protein>
    <submittedName>
        <fullName evidence="2">Uncharacterized protein</fullName>
    </submittedName>
</protein>
<proteinExistence type="predicted"/>
<evidence type="ECO:0000313" key="3">
    <source>
        <dbReference type="Proteomes" id="UP001164746"/>
    </source>
</evidence>
<reference evidence="2" key="1">
    <citation type="submission" date="2022-11" db="EMBL/GenBank/DDBJ databases">
        <title>Centuries of genome instability and evolution in soft-shell clam transmissible cancer (bioRxiv).</title>
        <authorList>
            <person name="Hart S.F.M."/>
            <person name="Yonemitsu M.A."/>
            <person name="Giersch R.M."/>
            <person name="Beal B.F."/>
            <person name="Arriagada G."/>
            <person name="Davis B.W."/>
            <person name="Ostrander E.A."/>
            <person name="Goff S.P."/>
            <person name="Metzger M.J."/>
        </authorList>
    </citation>
    <scope>NUCLEOTIDE SEQUENCE</scope>
    <source>
        <strain evidence="2">MELC-2E11</strain>
        <tissue evidence="2">Siphon/mantle</tissue>
    </source>
</reference>
<evidence type="ECO:0000313" key="2">
    <source>
        <dbReference type="EMBL" id="WAR02828.1"/>
    </source>
</evidence>
<feature type="compositionally biased region" description="Polar residues" evidence="1">
    <location>
        <begin position="36"/>
        <end position="46"/>
    </location>
</feature>
<feature type="region of interest" description="Disordered" evidence="1">
    <location>
        <begin position="24"/>
        <end position="54"/>
    </location>
</feature>
<feature type="non-terminal residue" evidence="2">
    <location>
        <position position="91"/>
    </location>
</feature>
<gene>
    <name evidence="2" type="ORF">MAR_009386</name>
</gene>
<sequence>MASFKQIIQKSLTAKRYSAIGMEGKENHGYAGTPGPKQNNRVQNDQPRQERVDVETPTRLRKEVEDLTANMQALVSLTPNTLKSRASRRIV</sequence>
<accession>A0ABY7E1X7</accession>
<keyword evidence="3" id="KW-1185">Reference proteome</keyword>
<dbReference type="EMBL" id="CP111015">
    <property type="protein sequence ID" value="WAR02828.1"/>
    <property type="molecule type" value="Genomic_DNA"/>
</dbReference>
<name>A0ABY7E1X7_MYAAR</name>
<organism evidence="2 3">
    <name type="scientific">Mya arenaria</name>
    <name type="common">Soft-shell clam</name>
    <dbReference type="NCBI Taxonomy" id="6604"/>
    <lineage>
        <taxon>Eukaryota</taxon>
        <taxon>Metazoa</taxon>
        <taxon>Spiralia</taxon>
        <taxon>Lophotrochozoa</taxon>
        <taxon>Mollusca</taxon>
        <taxon>Bivalvia</taxon>
        <taxon>Autobranchia</taxon>
        <taxon>Heteroconchia</taxon>
        <taxon>Euheterodonta</taxon>
        <taxon>Imparidentia</taxon>
        <taxon>Neoheterodontei</taxon>
        <taxon>Myida</taxon>
        <taxon>Myoidea</taxon>
        <taxon>Myidae</taxon>
        <taxon>Mya</taxon>
    </lineage>
</organism>
<dbReference type="Proteomes" id="UP001164746">
    <property type="component" value="Chromosome 4"/>
</dbReference>
<evidence type="ECO:0000256" key="1">
    <source>
        <dbReference type="SAM" id="MobiDB-lite"/>
    </source>
</evidence>